<keyword evidence="3" id="KW-1185">Reference proteome</keyword>
<accession>A0A9W8DKL0</accession>
<feature type="non-terminal residue" evidence="2">
    <location>
        <position position="1"/>
    </location>
</feature>
<feature type="compositionally biased region" description="Low complexity" evidence="1">
    <location>
        <begin position="52"/>
        <end position="61"/>
    </location>
</feature>
<feature type="region of interest" description="Disordered" evidence="1">
    <location>
        <begin position="74"/>
        <end position="117"/>
    </location>
</feature>
<dbReference type="OrthoDB" id="4217619at2759"/>
<dbReference type="AlphaFoldDB" id="A0A9W8DKL0"/>
<dbReference type="EMBL" id="JANBPT010002210">
    <property type="protein sequence ID" value="KAJ1903302.1"/>
    <property type="molecule type" value="Genomic_DNA"/>
</dbReference>
<protein>
    <submittedName>
        <fullName evidence="2">Uncharacterized protein</fullName>
    </submittedName>
</protein>
<evidence type="ECO:0000256" key="1">
    <source>
        <dbReference type="SAM" id="MobiDB-lite"/>
    </source>
</evidence>
<comment type="caution">
    <text evidence="2">The sequence shown here is derived from an EMBL/GenBank/DDBJ whole genome shotgun (WGS) entry which is preliminary data.</text>
</comment>
<name>A0A9W8DKL0_9FUNG</name>
<gene>
    <name evidence="2" type="ORF">IWQ60_012598</name>
</gene>
<evidence type="ECO:0000313" key="3">
    <source>
        <dbReference type="Proteomes" id="UP001150569"/>
    </source>
</evidence>
<reference evidence="2" key="1">
    <citation type="submission" date="2022-07" db="EMBL/GenBank/DDBJ databases">
        <title>Phylogenomic reconstructions and comparative analyses of Kickxellomycotina fungi.</title>
        <authorList>
            <person name="Reynolds N.K."/>
            <person name="Stajich J.E."/>
            <person name="Barry K."/>
            <person name="Grigoriev I.V."/>
            <person name="Crous P."/>
            <person name="Smith M.E."/>
        </authorList>
    </citation>
    <scope>NUCLEOTIDE SEQUENCE</scope>
    <source>
        <strain evidence="2">RSA 861</strain>
    </source>
</reference>
<evidence type="ECO:0000313" key="2">
    <source>
        <dbReference type="EMBL" id="KAJ1903302.1"/>
    </source>
</evidence>
<feature type="region of interest" description="Disordered" evidence="1">
    <location>
        <begin position="33"/>
        <end position="61"/>
    </location>
</feature>
<organism evidence="2 3">
    <name type="scientific">Tieghemiomyces parasiticus</name>
    <dbReference type="NCBI Taxonomy" id="78921"/>
    <lineage>
        <taxon>Eukaryota</taxon>
        <taxon>Fungi</taxon>
        <taxon>Fungi incertae sedis</taxon>
        <taxon>Zoopagomycota</taxon>
        <taxon>Kickxellomycotina</taxon>
        <taxon>Dimargaritomycetes</taxon>
        <taxon>Dimargaritales</taxon>
        <taxon>Dimargaritaceae</taxon>
        <taxon>Tieghemiomyces</taxon>
    </lineage>
</organism>
<sequence length="172" mass="18522">VNNEPVRDMTEFLAQLRVIRRQHAARLLQLRQQAEQGDAGNHGHGRAVSPMTTTSHTTSSTLGDLHEATIASPTLSASPLPPASFGHATEAVSPPHPHSDGAESHTTGSSSGSPGAPVPPIEADFFVRLTTINRSGVSRILSLRLDDHYWPSWELFECPNSVSGWASKFDLE</sequence>
<proteinExistence type="predicted"/>
<dbReference type="Proteomes" id="UP001150569">
    <property type="component" value="Unassembled WGS sequence"/>
</dbReference>